<feature type="coiled-coil region" evidence="1">
    <location>
        <begin position="48"/>
        <end position="75"/>
    </location>
</feature>
<keyword evidence="1" id="KW-0175">Coiled coil</keyword>
<evidence type="ECO:0000256" key="1">
    <source>
        <dbReference type="SAM" id="Coils"/>
    </source>
</evidence>
<reference evidence="2" key="2">
    <citation type="submission" date="2021-03" db="EMBL/GenBank/DDBJ databases">
        <authorList>
            <person name="Guerrero-Cozar I."/>
            <person name="Gomez-Garrido J."/>
            <person name="Berbel C."/>
            <person name="Martinez-Blanch J.F."/>
            <person name="Alioto T."/>
            <person name="Claros M.G."/>
            <person name="Gagnaire P.A."/>
            <person name="Manchado M."/>
        </authorList>
    </citation>
    <scope>NUCLEOTIDE SEQUENCE</scope>
    <source>
        <strain evidence="2">Sse05_10M</strain>
        <tissue evidence="2">Blood</tissue>
    </source>
</reference>
<organism evidence="2 3">
    <name type="scientific">Solea senegalensis</name>
    <name type="common">Senegalese sole</name>
    <dbReference type="NCBI Taxonomy" id="28829"/>
    <lineage>
        <taxon>Eukaryota</taxon>
        <taxon>Metazoa</taxon>
        <taxon>Chordata</taxon>
        <taxon>Craniata</taxon>
        <taxon>Vertebrata</taxon>
        <taxon>Euteleostomi</taxon>
        <taxon>Actinopterygii</taxon>
        <taxon>Neopterygii</taxon>
        <taxon>Teleostei</taxon>
        <taxon>Neoteleostei</taxon>
        <taxon>Acanthomorphata</taxon>
        <taxon>Carangaria</taxon>
        <taxon>Pleuronectiformes</taxon>
        <taxon>Pleuronectoidei</taxon>
        <taxon>Soleidae</taxon>
        <taxon>Solea</taxon>
    </lineage>
</organism>
<dbReference type="AlphaFoldDB" id="A0AAV6PEK2"/>
<dbReference type="GO" id="GO:0051225">
    <property type="term" value="P:spindle assembly"/>
    <property type="evidence" value="ECO:0007669"/>
    <property type="project" value="InterPro"/>
</dbReference>
<name>A0AAV6PEK2_SOLSE</name>
<sequence>MSPFFVSPAAVLLSRCVSRGVLSQEQIDSASSRPSRAFSSELHEADQRIRAQRRLSELKMELELLQVEKESADVTHTHSLSGRFQQLQQFCDHVQLLLKEQNSVRQRLMKPLGQTNLSVHAHLHRSVVQVLDLLLVFIHTLEEKLDSVQNGSRTREQLSQLNTSIAQLLAQAAEVQSLSNQVLQWKEGGRSLPHGH</sequence>
<dbReference type="GO" id="GO:0070652">
    <property type="term" value="C:HAUS complex"/>
    <property type="evidence" value="ECO:0007669"/>
    <property type="project" value="TreeGrafter"/>
</dbReference>
<dbReference type="EMBL" id="JAGKHQ010001182">
    <property type="protein sequence ID" value="KAG7460367.1"/>
    <property type="molecule type" value="Genomic_DNA"/>
</dbReference>
<dbReference type="GO" id="GO:0007098">
    <property type="term" value="P:centrosome cycle"/>
    <property type="evidence" value="ECO:0007669"/>
    <property type="project" value="TreeGrafter"/>
</dbReference>
<dbReference type="GO" id="GO:1990498">
    <property type="term" value="C:mitotic spindle microtubule"/>
    <property type="evidence" value="ECO:0007669"/>
    <property type="project" value="TreeGrafter"/>
</dbReference>
<dbReference type="Pfam" id="PF15003">
    <property type="entry name" value="HAUS2"/>
    <property type="match status" value="1"/>
</dbReference>
<dbReference type="PANTHER" id="PTHR16039:SF1">
    <property type="entry name" value="HAUS AUGMIN-LIKE COMPLEX SUBUNIT 2"/>
    <property type="match status" value="1"/>
</dbReference>
<protein>
    <submittedName>
        <fullName evidence="2">HAUS augmin-like complex subunit 2</fullName>
    </submittedName>
</protein>
<dbReference type="EMBL" id="JAGKHQ010001182">
    <property type="protein sequence ID" value="KAG7460368.1"/>
    <property type="molecule type" value="Genomic_DNA"/>
</dbReference>
<evidence type="ECO:0000313" key="3">
    <source>
        <dbReference type="Proteomes" id="UP000693946"/>
    </source>
</evidence>
<comment type="caution">
    <text evidence="2">The sequence shown here is derived from an EMBL/GenBank/DDBJ whole genome shotgun (WGS) entry which is preliminary data.</text>
</comment>
<dbReference type="GO" id="GO:0007020">
    <property type="term" value="P:microtubule nucleation"/>
    <property type="evidence" value="ECO:0007669"/>
    <property type="project" value="TreeGrafter"/>
</dbReference>
<keyword evidence="3" id="KW-1185">Reference proteome</keyword>
<dbReference type="Proteomes" id="UP000693946">
    <property type="component" value="Unassembled WGS sequence"/>
</dbReference>
<dbReference type="InterPro" id="IPR028346">
    <property type="entry name" value="HAUS2"/>
</dbReference>
<dbReference type="PANTHER" id="PTHR16039">
    <property type="entry name" value="HAUS AUGMIN-LIKE COMPLEX SUBUNIT 2"/>
    <property type="match status" value="1"/>
</dbReference>
<accession>A0AAV6PEK2</accession>
<dbReference type="GO" id="GO:0005813">
    <property type="term" value="C:centrosome"/>
    <property type="evidence" value="ECO:0007669"/>
    <property type="project" value="TreeGrafter"/>
</dbReference>
<dbReference type="EMBL" id="JAGKHQ010001182">
    <property type="protein sequence ID" value="KAG7460366.1"/>
    <property type="molecule type" value="Genomic_DNA"/>
</dbReference>
<evidence type="ECO:0000313" key="2">
    <source>
        <dbReference type="EMBL" id="KAG7460366.1"/>
    </source>
</evidence>
<reference evidence="2 3" key="1">
    <citation type="journal article" date="2021" name="Sci. Rep.">
        <title>Chromosome anchoring in Senegalese sole (Solea senegalensis) reveals sex-associated markers and genome rearrangements in flatfish.</title>
        <authorList>
            <person name="Guerrero-Cozar I."/>
            <person name="Gomez-Garrido J."/>
            <person name="Berbel C."/>
            <person name="Martinez-Blanch J.F."/>
            <person name="Alioto T."/>
            <person name="Claros M.G."/>
            <person name="Gagnaire P.A."/>
            <person name="Manchado M."/>
        </authorList>
    </citation>
    <scope>NUCLEOTIDE SEQUENCE [LARGE SCALE GENOMIC DNA]</scope>
    <source>
        <strain evidence="2">Sse05_10M</strain>
    </source>
</reference>
<gene>
    <name evidence="2" type="ORF">JOB18_041823</name>
</gene>
<proteinExistence type="predicted"/>